<keyword evidence="5" id="KW-0999">Mitochondrion inner membrane</keyword>
<evidence type="ECO:0000313" key="6">
    <source>
        <dbReference type="EMBL" id="SPR01649.1"/>
    </source>
</evidence>
<keyword evidence="3 5" id="KW-1133">Transmembrane helix</keyword>
<evidence type="ECO:0000256" key="3">
    <source>
        <dbReference type="ARBA" id="ARBA00022989"/>
    </source>
</evidence>
<comment type="function">
    <text evidence="5">Probably involved in the biogenesis of the COX complex.</text>
</comment>
<dbReference type="PANTHER" id="PTHR23427:SF2">
    <property type="entry name" value="SURFEIT LOCUS PROTEIN 1"/>
    <property type="match status" value="1"/>
</dbReference>
<evidence type="ECO:0000256" key="2">
    <source>
        <dbReference type="ARBA" id="ARBA00022692"/>
    </source>
</evidence>
<geneLocation type="mitochondrion" evidence="6"/>
<organism evidence="6 7">
    <name type="scientific">Plasmodiophora brassicae</name>
    <name type="common">Clubroot disease agent</name>
    <dbReference type="NCBI Taxonomy" id="37360"/>
    <lineage>
        <taxon>Eukaryota</taxon>
        <taxon>Sar</taxon>
        <taxon>Rhizaria</taxon>
        <taxon>Endomyxa</taxon>
        <taxon>Phytomyxea</taxon>
        <taxon>Plasmodiophorida</taxon>
        <taxon>Plasmodiophoridae</taxon>
        <taxon>Plasmodiophora</taxon>
    </lineage>
</organism>
<dbReference type="PANTHER" id="PTHR23427">
    <property type="entry name" value="SURFEIT LOCUS PROTEIN"/>
    <property type="match status" value="1"/>
</dbReference>
<feature type="transmembrane region" description="Helical" evidence="5">
    <location>
        <begin position="255"/>
        <end position="275"/>
    </location>
</feature>
<dbReference type="PROSITE" id="PS50895">
    <property type="entry name" value="SURF1"/>
    <property type="match status" value="1"/>
</dbReference>
<name>A0A3P3YNJ7_PLABS</name>
<dbReference type="AlphaFoldDB" id="A0A3P3YNJ7"/>
<evidence type="ECO:0000313" key="7">
    <source>
        <dbReference type="Proteomes" id="UP000290189"/>
    </source>
</evidence>
<dbReference type="Pfam" id="PF02104">
    <property type="entry name" value="SURF1"/>
    <property type="match status" value="1"/>
</dbReference>
<keyword evidence="5 6" id="KW-0496">Mitochondrion</keyword>
<protein>
    <recommendedName>
        <fullName evidence="5">SURF1-like protein</fullName>
    </recommendedName>
</protein>
<evidence type="ECO:0000256" key="4">
    <source>
        <dbReference type="ARBA" id="ARBA00023136"/>
    </source>
</evidence>
<evidence type="ECO:0000256" key="1">
    <source>
        <dbReference type="ARBA" id="ARBA00004370"/>
    </source>
</evidence>
<accession>A0A3P3YNJ7</accession>
<dbReference type="InterPro" id="IPR002994">
    <property type="entry name" value="Surf1/Shy1"/>
</dbReference>
<comment type="similarity">
    <text evidence="5">Belongs to the SURF1 family.</text>
</comment>
<keyword evidence="4 5" id="KW-0472">Membrane</keyword>
<keyword evidence="2 5" id="KW-0812">Transmembrane</keyword>
<reference evidence="6 7" key="1">
    <citation type="submission" date="2018-03" db="EMBL/GenBank/DDBJ databases">
        <authorList>
            <person name="Fogelqvist J."/>
        </authorList>
    </citation>
    <scope>NUCLEOTIDE SEQUENCE [LARGE SCALE GENOMIC DNA]</scope>
</reference>
<comment type="caution">
    <text evidence="5">Lacks conserved residue(s) required for the propagation of feature annotation.</text>
</comment>
<dbReference type="InterPro" id="IPR045214">
    <property type="entry name" value="Surf1/Surf4"/>
</dbReference>
<dbReference type="CDD" id="cd06662">
    <property type="entry name" value="SURF1"/>
    <property type="match status" value="1"/>
</dbReference>
<evidence type="ECO:0000256" key="5">
    <source>
        <dbReference type="RuleBase" id="RU363076"/>
    </source>
</evidence>
<proteinExistence type="inferred from homology"/>
<dbReference type="GO" id="GO:0005743">
    <property type="term" value="C:mitochondrial inner membrane"/>
    <property type="evidence" value="ECO:0007669"/>
    <property type="project" value="UniProtKB-SubCell"/>
</dbReference>
<comment type="subcellular location">
    <subcellularLocation>
        <location evidence="1">Membrane</location>
    </subcellularLocation>
    <subcellularLocation>
        <location evidence="5">Mitochondrion inner membrane</location>
        <topology evidence="5">Multi-pass membrane protein</topology>
    </subcellularLocation>
</comment>
<dbReference type="EMBL" id="OVEO01000018">
    <property type="protein sequence ID" value="SPR01649.1"/>
    <property type="molecule type" value="Genomic_DNA"/>
</dbReference>
<sequence>MRETSLQKLQHGSRLSAAVRGVGGLPMALALPWSRRDAGGMAVFATMSAVAAGLGVWQVQRRQQKVEMIEARRLSLEQAPRQLDEVARDWTPVRLPAGRFLKPSLVGPRGGPARVVGTGASGSGGISAGGLGYYVIAPLEMSDGSVVLVNRGWVPMRFAEQMISRLDDSVNGNACGVVRPDESAGGAQTAPSGNLGEGVWIRVDGGAICSHLGLKQNTLSLGRVVDLVGGETDGPFRRSLEDYVQFPTSPLTHSAYAFTWFSLSAAMAVMTAFRFRRRRRTV</sequence>
<gene>
    <name evidence="6" type="ORF">PLBR_LOCUS8864</name>
</gene>
<dbReference type="Proteomes" id="UP000290189">
    <property type="component" value="Unassembled WGS sequence"/>
</dbReference>